<protein>
    <submittedName>
        <fullName evidence="1">Uncharacterized protein</fullName>
    </submittedName>
</protein>
<dbReference type="RefSeq" id="WP_091988132.1">
    <property type="nucleotide sequence ID" value="NZ_FOLO01000038.1"/>
</dbReference>
<dbReference type="STRING" id="1123010.SAMN02745724_03739"/>
<accession>A0A1I1Q4M9</accession>
<keyword evidence="2" id="KW-1185">Reference proteome</keyword>
<dbReference type="EMBL" id="FOLO01000038">
    <property type="protein sequence ID" value="SFD17081.1"/>
    <property type="molecule type" value="Genomic_DNA"/>
</dbReference>
<evidence type="ECO:0000313" key="1">
    <source>
        <dbReference type="EMBL" id="SFD17081.1"/>
    </source>
</evidence>
<sequence length="159" mass="18585">MNSLIPHFEIQGTANYPDNYQLFTQMEKVNFNNKDYWFCHYAGDKQLTEVSELNAYLTWLQIQPKQTGIRIITIGSMKRRFTTEEEVLIVDSTDTMAKVIRERLSSSRYADLDFLELTRGVSYLVNFLVNTGAVKYEFKDRLEELLQDGTSKERYTGLL</sequence>
<organism evidence="1 2">
    <name type="scientific">Pseudoalteromonas denitrificans DSM 6059</name>
    <dbReference type="NCBI Taxonomy" id="1123010"/>
    <lineage>
        <taxon>Bacteria</taxon>
        <taxon>Pseudomonadati</taxon>
        <taxon>Pseudomonadota</taxon>
        <taxon>Gammaproteobacteria</taxon>
        <taxon>Alteromonadales</taxon>
        <taxon>Pseudoalteromonadaceae</taxon>
        <taxon>Pseudoalteromonas</taxon>
    </lineage>
</organism>
<dbReference type="Proteomes" id="UP000198862">
    <property type="component" value="Unassembled WGS sequence"/>
</dbReference>
<dbReference type="AlphaFoldDB" id="A0A1I1Q4M9"/>
<proteinExistence type="predicted"/>
<evidence type="ECO:0000313" key="2">
    <source>
        <dbReference type="Proteomes" id="UP000198862"/>
    </source>
</evidence>
<name>A0A1I1Q4M9_9GAMM</name>
<gene>
    <name evidence="1" type="ORF">SAMN02745724_03739</name>
</gene>
<reference evidence="1 2" key="1">
    <citation type="submission" date="2016-10" db="EMBL/GenBank/DDBJ databases">
        <authorList>
            <person name="de Groot N.N."/>
        </authorList>
    </citation>
    <scope>NUCLEOTIDE SEQUENCE [LARGE SCALE GENOMIC DNA]</scope>
    <source>
        <strain evidence="1 2">DSM 6059</strain>
    </source>
</reference>